<comment type="caution">
    <text evidence="1">The sequence shown here is derived from an EMBL/GenBank/DDBJ whole genome shotgun (WGS) entry which is preliminary data.</text>
</comment>
<sequence>MIQQFIKTIDDLRQTVKVNASLTFTVMVPYLDDAYDKYILPYLGEALVKRLSGNSDNTSDLKLFVLVARALGPLALSLASPELGVLIGDSGHTVTRNDKLTVASDQKIARSEQSMQERGWRNLDQLLEYLTGHLEEYPEWKDSRYYSRMATGRYLNTAKEFQDFGKVNINYSQLTFEHFRPLLDALEMKLQRWIGRALDKSLREELITPTDPVRQELIEYIRVWLAMNVAKLHTSQTTRVQRTAAGQLEFNPFIYPLYADPVDNGNFYAEQVTAMEAMITDFMVANAIDLGIPAPMTFDFNSKDKHIFVL</sequence>
<dbReference type="RefSeq" id="WP_010802248.1">
    <property type="nucleotide sequence ID" value="NZ_CAJSYT010000001.1"/>
</dbReference>
<dbReference type="InterPro" id="IPR046558">
    <property type="entry name" value="DUF6712"/>
</dbReference>
<organism evidence="1">
    <name type="scientific">Parabacteroides goldsteinii</name>
    <dbReference type="NCBI Taxonomy" id="328812"/>
    <lineage>
        <taxon>Bacteria</taxon>
        <taxon>Pseudomonadati</taxon>
        <taxon>Bacteroidota</taxon>
        <taxon>Bacteroidia</taxon>
        <taxon>Bacteroidales</taxon>
        <taxon>Tannerellaceae</taxon>
        <taxon>Parabacteroides</taxon>
    </lineage>
</organism>
<name>A0A6G1ZGL3_9BACT</name>
<protein>
    <submittedName>
        <fullName evidence="1">Uncharacterized protein</fullName>
    </submittedName>
</protein>
<proteinExistence type="predicted"/>
<gene>
    <name evidence="1" type="ORF">GKE01_15255</name>
</gene>
<reference evidence="1" key="1">
    <citation type="journal article" date="2019" name="Nat. Med.">
        <title>A library of human gut bacterial isolates paired with longitudinal multiomics data enables mechanistic microbiome research.</title>
        <authorList>
            <person name="Poyet M."/>
            <person name="Groussin M."/>
            <person name="Gibbons S.M."/>
            <person name="Avila-Pacheco J."/>
            <person name="Jiang X."/>
            <person name="Kearney S.M."/>
            <person name="Perrotta A.R."/>
            <person name="Berdy B."/>
            <person name="Zhao S."/>
            <person name="Lieberman T.D."/>
            <person name="Swanson P.K."/>
            <person name="Smith M."/>
            <person name="Roesemann S."/>
            <person name="Alexander J.E."/>
            <person name="Rich S.A."/>
            <person name="Livny J."/>
            <person name="Vlamakis H."/>
            <person name="Clish C."/>
            <person name="Bullock K."/>
            <person name="Deik A."/>
            <person name="Scott J."/>
            <person name="Pierce K.A."/>
            <person name="Xavier R.J."/>
            <person name="Alm E.J."/>
        </authorList>
    </citation>
    <scope>NUCLEOTIDE SEQUENCE</scope>
    <source>
        <strain evidence="1">BIOML-A4</strain>
    </source>
</reference>
<dbReference type="EMBL" id="WKLP01000022">
    <property type="protein sequence ID" value="MRY12821.1"/>
    <property type="molecule type" value="Genomic_DNA"/>
</dbReference>
<dbReference type="AlphaFoldDB" id="A0A6G1ZGL3"/>
<accession>A0A6G1ZGL3</accession>
<evidence type="ECO:0000313" key="1">
    <source>
        <dbReference type="EMBL" id="MRY12821.1"/>
    </source>
</evidence>
<dbReference type="Pfam" id="PF20459">
    <property type="entry name" value="DUF6712"/>
    <property type="match status" value="1"/>
</dbReference>